<organism evidence="5">
    <name type="scientific">Capitella teleta</name>
    <name type="common">Polychaete worm</name>
    <dbReference type="NCBI Taxonomy" id="283909"/>
    <lineage>
        <taxon>Eukaryota</taxon>
        <taxon>Metazoa</taxon>
        <taxon>Spiralia</taxon>
        <taxon>Lophotrochozoa</taxon>
        <taxon>Annelida</taxon>
        <taxon>Polychaeta</taxon>
        <taxon>Sedentaria</taxon>
        <taxon>Scolecida</taxon>
        <taxon>Capitellidae</taxon>
        <taxon>Capitella</taxon>
    </lineage>
</organism>
<dbReference type="GO" id="GO:0007173">
    <property type="term" value="P:epidermal growth factor receptor signaling pathway"/>
    <property type="evidence" value="ECO:0007669"/>
    <property type="project" value="InterPro"/>
</dbReference>
<reference evidence="5 7" key="2">
    <citation type="journal article" date="2013" name="Nature">
        <title>Insights into bilaterian evolution from three spiralian genomes.</title>
        <authorList>
            <person name="Simakov O."/>
            <person name="Marletaz F."/>
            <person name="Cho S.J."/>
            <person name="Edsinger-Gonzales E."/>
            <person name="Havlak P."/>
            <person name="Hellsten U."/>
            <person name="Kuo D.H."/>
            <person name="Larsson T."/>
            <person name="Lv J."/>
            <person name="Arendt D."/>
            <person name="Savage R."/>
            <person name="Osoegawa K."/>
            <person name="de Jong P."/>
            <person name="Grimwood J."/>
            <person name="Chapman J.A."/>
            <person name="Shapiro H."/>
            <person name="Aerts A."/>
            <person name="Otillar R.P."/>
            <person name="Terry A.Y."/>
            <person name="Boore J.L."/>
            <person name="Grigoriev I.V."/>
            <person name="Lindberg D.R."/>
            <person name="Seaver E.C."/>
            <person name="Weisblat D.A."/>
            <person name="Putnam N.H."/>
            <person name="Rokhsar D.S."/>
        </authorList>
    </citation>
    <scope>NUCLEOTIDE SEQUENCE</scope>
    <source>
        <strain evidence="5 7">I ESC-2004</strain>
    </source>
</reference>
<comment type="caution">
    <text evidence="1">Lacks conserved residue(s) required for the propagation of feature annotation.</text>
</comment>
<keyword evidence="1" id="KW-1015">Disulfide bond</keyword>
<dbReference type="GO" id="GO:0005154">
    <property type="term" value="F:epidermal growth factor receptor binding"/>
    <property type="evidence" value="ECO:0007669"/>
    <property type="project" value="InterPro"/>
</dbReference>
<dbReference type="EMBL" id="KB306314">
    <property type="protein sequence ID" value="ELT99991.1"/>
    <property type="molecule type" value="Genomic_DNA"/>
</dbReference>
<dbReference type="PROSITE" id="PS50026">
    <property type="entry name" value="EGF_3"/>
    <property type="match status" value="1"/>
</dbReference>
<dbReference type="PANTHER" id="PTHR12332:SF1">
    <property type="entry name" value="KEREN-RELATED"/>
    <property type="match status" value="1"/>
</dbReference>
<protein>
    <recommendedName>
        <fullName evidence="4">EGF-like domain-containing protein</fullName>
    </recommendedName>
</protein>
<feature type="region of interest" description="Disordered" evidence="2">
    <location>
        <begin position="65"/>
        <end position="92"/>
    </location>
</feature>
<dbReference type="SMART" id="SM00181">
    <property type="entry name" value="EGF"/>
    <property type="match status" value="1"/>
</dbReference>
<dbReference type="AlphaFoldDB" id="R7U8H4"/>
<evidence type="ECO:0000256" key="2">
    <source>
        <dbReference type="SAM" id="MobiDB-lite"/>
    </source>
</evidence>
<evidence type="ECO:0000256" key="1">
    <source>
        <dbReference type="PROSITE-ProRule" id="PRU00076"/>
    </source>
</evidence>
<dbReference type="EMBL" id="AMQN01009837">
    <property type="status" value="NOT_ANNOTATED_CDS"/>
    <property type="molecule type" value="Genomic_DNA"/>
</dbReference>
<accession>R7U8H4</accession>
<keyword evidence="3" id="KW-0472">Membrane</keyword>
<keyword evidence="3" id="KW-0812">Transmembrane</keyword>
<keyword evidence="3" id="KW-1133">Transmembrane helix</keyword>
<dbReference type="InterPro" id="IPR000742">
    <property type="entry name" value="EGF"/>
</dbReference>
<feature type="region of interest" description="Disordered" evidence="2">
    <location>
        <begin position="220"/>
        <end position="269"/>
    </location>
</feature>
<evidence type="ECO:0000313" key="5">
    <source>
        <dbReference type="EMBL" id="ELT99991.1"/>
    </source>
</evidence>
<feature type="disulfide bond" evidence="1">
    <location>
        <begin position="130"/>
        <end position="139"/>
    </location>
</feature>
<dbReference type="InterPro" id="IPR043403">
    <property type="entry name" value="Gurken/Spitz"/>
</dbReference>
<feature type="domain" description="EGF-like" evidence="4">
    <location>
        <begin position="95"/>
        <end position="140"/>
    </location>
</feature>
<proteinExistence type="predicted"/>
<reference evidence="6" key="3">
    <citation type="submission" date="2015-06" db="UniProtKB">
        <authorList>
            <consortium name="EnsemblMetazoa"/>
        </authorList>
    </citation>
    <scope>IDENTIFICATION</scope>
</reference>
<evidence type="ECO:0000256" key="3">
    <source>
        <dbReference type="SAM" id="Phobius"/>
    </source>
</evidence>
<sequence length="296" mass="32841">METGKIFLRTLVNAIDHRTRPEAVSSTSEASLDMNTGSSISMDTPDWTSSGLTGCEQWDPIYGCLRRSSQPDTTRTTTPSMDEDPFRSPTPISSHRYPCAQEEIEQAQCLNGGTCYAIEISRKREAICNCPPEWVGTRCEEGYIDPDILGLTEDNMRTASIAAGVSVCILVIFVLLLAIYVYLRYKRKQRLLADHEFEATADELYRRPFSKRSSIVESLSRPGSLRRGGNSPIHEGGDINMNELMSNGRSKPMAKKAPPLAEAEDLEEETDEVVKTNKTSNGLSHKIIGQILFAIT</sequence>
<keyword evidence="1" id="KW-0245">EGF-like domain</keyword>
<dbReference type="GO" id="GO:0048018">
    <property type="term" value="F:receptor ligand activity"/>
    <property type="evidence" value="ECO:0007669"/>
    <property type="project" value="InterPro"/>
</dbReference>
<feature type="transmembrane region" description="Helical" evidence="3">
    <location>
        <begin position="161"/>
        <end position="183"/>
    </location>
</feature>
<dbReference type="EnsemblMetazoa" id="CapteT212613">
    <property type="protein sequence ID" value="CapteP212613"/>
    <property type="gene ID" value="CapteG212613"/>
</dbReference>
<evidence type="ECO:0000259" key="4">
    <source>
        <dbReference type="PROSITE" id="PS50026"/>
    </source>
</evidence>
<dbReference type="OrthoDB" id="6162066at2759"/>
<feature type="region of interest" description="Disordered" evidence="2">
    <location>
        <begin position="20"/>
        <end position="45"/>
    </location>
</feature>
<dbReference type="STRING" id="283909.R7U8H4"/>
<reference evidence="7" key="1">
    <citation type="submission" date="2012-12" db="EMBL/GenBank/DDBJ databases">
        <authorList>
            <person name="Hellsten U."/>
            <person name="Grimwood J."/>
            <person name="Chapman J.A."/>
            <person name="Shapiro H."/>
            <person name="Aerts A."/>
            <person name="Otillar R.P."/>
            <person name="Terry A.Y."/>
            <person name="Boore J.L."/>
            <person name="Simakov O."/>
            <person name="Marletaz F."/>
            <person name="Cho S.-J."/>
            <person name="Edsinger-Gonzales E."/>
            <person name="Havlak P."/>
            <person name="Kuo D.-H."/>
            <person name="Larsson T."/>
            <person name="Lv J."/>
            <person name="Arendt D."/>
            <person name="Savage R."/>
            <person name="Osoegawa K."/>
            <person name="de Jong P."/>
            <person name="Lindberg D.R."/>
            <person name="Seaver E.C."/>
            <person name="Weisblat D.A."/>
            <person name="Putnam N.H."/>
            <person name="Grigoriev I.V."/>
            <person name="Rokhsar D.S."/>
        </authorList>
    </citation>
    <scope>NUCLEOTIDE SEQUENCE</scope>
    <source>
        <strain evidence="7">I ESC-2004</strain>
    </source>
</reference>
<name>R7U8H4_CAPTE</name>
<dbReference type="SUPFAM" id="SSF57196">
    <property type="entry name" value="EGF/Laminin"/>
    <property type="match status" value="1"/>
</dbReference>
<keyword evidence="7" id="KW-1185">Reference proteome</keyword>
<evidence type="ECO:0000313" key="7">
    <source>
        <dbReference type="Proteomes" id="UP000014760"/>
    </source>
</evidence>
<gene>
    <name evidence="5" type="ORF">CAPTEDRAFT_212613</name>
</gene>
<dbReference type="PROSITE" id="PS00022">
    <property type="entry name" value="EGF_1"/>
    <property type="match status" value="1"/>
</dbReference>
<dbReference type="HOGENOM" id="CLU_940872_0_0_1"/>
<feature type="compositionally biased region" description="Polar residues" evidence="2">
    <location>
        <begin position="24"/>
        <end position="45"/>
    </location>
</feature>
<dbReference type="PANTHER" id="PTHR12332">
    <property type="entry name" value="KEREN-RELATED"/>
    <property type="match status" value="1"/>
</dbReference>
<dbReference type="Proteomes" id="UP000014760">
    <property type="component" value="Unassembled WGS sequence"/>
</dbReference>
<evidence type="ECO:0000313" key="6">
    <source>
        <dbReference type="EnsemblMetazoa" id="CapteP212613"/>
    </source>
</evidence>
<dbReference type="Gene3D" id="2.10.25.10">
    <property type="entry name" value="Laminin"/>
    <property type="match status" value="1"/>
</dbReference>
<feature type="compositionally biased region" description="Polar residues" evidence="2">
    <location>
        <begin position="67"/>
        <end position="80"/>
    </location>
</feature>